<proteinExistence type="predicted"/>
<dbReference type="STRING" id="9925.ENSCHIP00000001897"/>
<accession>A0A452DQ73</accession>
<feature type="compositionally biased region" description="Low complexity" evidence="1">
    <location>
        <begin position="555"/>
        <end position="566"/>
    </location>
</feature>
<protein>
    <submittedName>
        <fullName evidence="2">Uncharacterized protein</fullName>
    </submittedName>
</protein>
<keyword evidence="3" id="KW-1185">Reference proteome</keyword>
<feature type="compositionally biased region" description="Low complexity" evidence="1">
    <location>
        <begin position="235"/>
        <end position="246"/>
    </location>
</feature>
<feature type="region of interest" description="Disordered" evidence="1">
    <location>
        <begin position="475"/>
        <end position="601"/>
    </location>
</feature>
<evidence type="ECO:0000256" key="1">
    <source>
        <dbReference type="SAM" id="MobiDB-lite"/>
    </source>
</evidence>
<feature type="compositionally biased region" description="Basic and acidic residues" evidence="1">
    <location>
        <begin position="117"/>
        <end position="127"/>
    </location>
</feature>
<dbReference type="Ensembl" id="ENSCHIT00000005464.1">
    <property type="protein sequence ID" value="ENSCHIP00000001897.1"/>
    <property type="gene ID" value="ENSCHIG00000004089.1"/>
</dbReference>
<feature type="region of interest" description="Disordered" evidence="1">
    <location>
        <begin position="356"/>
        <end position="431"/>
    </location>
</feature>
<feature type="compositionally biased region" description="Basic and acidic residues" evidence="1">
    <location>
        <begin position="475"/>
        <end position="497"/>
    </location>
</feature>
<reference evidence="2" key="2">
    <citation type="submission" date="2025-08" db="UniProtKB">
        <authorList>
            <consortium name="Ensembl"/>
        </authorList>
    </citation>
    <scope>IDENTIFICATION</scope>
</reference>
<reference evidence="2 3" key="1">
    <citation type="submission" date="2016-04" db="EMBL/GenBank/DDBJ databases">
        <title>Polished mammalian reference genomes with single-molecule sequencing and chromosome conformation capture applied to the Capra hircus genome.</title>
        <authorList>
            <person name="Bickhart D.M."/>
            <person name="Koren S."/>
            <person name="Rosen B."/>
            <person name="Hastie A."/>
            <person name="Liachko I."/>
            <person name="Sullivan S.T."/>
            <person name="Burton J."/>
            <person name="Sayre B.L."/>
            <person name="Huson H.J."/>
            <person name="Lee J."/>
            <person name="Lam E."/>
            <person name="Kelley C.M."/>
            <person name="Hutchison J.L."/>
            <person name="Zhou Y."/>
            <person name="Sun J."/>
            <person name="Crisa A."/>
            <person name="Schwartz J.C."/>
            <person name="Hammond J.A."/>
            <person name="Schroeder S.G."/>
            <person name="Liu G.E."/>
            <person name="Dunham M."/>
            <person name="Shendure J."/>
            <person name="Sonstegard T.S."/>
            <person name="Phillippy A.M."/>
            <person name="Van Tassell C.P."/>
            <person name="Smith T.P."/>
        </authorList>
    </citation>
    <scope>NUCLEOTIDE SEQUENCE [LARGE SCALE GENOMIC DNA]</scope>
</reference>
<dbReference type="PANTHER" id="PTHR12392:SF0">
    <property type="entry name" value="LADININ-1"/>
    <property type="match status" value="1"/>
</dbReference>
<feature type="region of interest" description="Disordered" evidence="1">
    <location>
        <begin position="106"/>
        <end position="308"/>
    </location>
</feature>
<dbReference type="Bgee" id="ENSCHIG00000004089">
    <property type="expression patterns" value="Expressed in ovary and 4 other cell types or tissues"/>
</dbReference>
<feature type="compositionally biased region" description="Polar residues" evidence="1">
    <location>
        <begin position="585"/>
        <end position="596"/>
    </location>
</feature>
<organism evidence="2 3">
    <name type="scientific">Capra hircus</name>
    <name type="common">Goat</name>
    <dbReference type="NCBI Taxonomy" id="9925"/>
    <lineage>
        <taxon>Eukaryota</taxon>
        <taxon>Metazoa</taxon>
        <taxon>Chordata</taxon>
        <taxon>Craniata</taxon>
        <taxon>Vertebrata</taxon>
        <taxon>Euteleostomi</taxon>
        <taxon>Mammalia</taxon>
        <taxon>Eutheria</taxon>
        <taxon>Laurasiatheria</taxon>
        <taxon>Artiodactyla</taxon>
        <taxon>Ruminantia</taxon>
        <taxon>Pecora</taxon>
        <taxon>Bovidae</taxon>
        <taxon>Caprinae</taxon>
        <taxon>Capra</taxon>
    </lineage>
</organism>
<evidence type="ECO:0000313" key="3">
    <source>
        <dbReference type="Proteomes" id="UP000291000"/>
    </source>
</evidence>
<feature type="region of interest" description="Disordered" evidence="1">
    <location>
        <begin position="1"/>
        <end position="33"/>
    </location>
</feature>
<dbReference type="InterPro" id="IPR017404">
    <property type="entry name" value="Ladinin_1"/>
</dbReference>
<name>A0A452DQ73_CAPHI</name>
<sequence length="663" mass="71292">MSDRRESSGPLSSRTQQRALEDKEEQEREHRRRLWNLRFTTDDEDLPAPESTSMRLPASSVKLGLKVDQYLSAIQRSESVMYANPFHTEFPVAPVDVTSKRNLFEKELLGQSQEDPASSHKNQETQRELAAGSKPQWRKKPEAPLGAEKISVLEERAVSGKRAVPDKASDSEKRSVSEKATVFEKTPVPEMQPAPGRAVAPVWPQDWEHSASAECPSSPRRQRGTGPEKEPESSAGPLPQAGGLPPVTLQVSNPSTEAEAKSPSPTVALPTFSSSLQRSSPHTISFRMSPRRDSSEAALTRSTSMRLPASSVKLGLKVEQYLSAIQRSESIRYANPFHTEFPVAPVDVTSKRHLFEKEQVGQSQESPASSRKNQETQRELAAGSKPQWRKKPEAPLGAEVSGGPAVWAALPGERGPAGTHSSTAGLAGGPGGQGTCWLLEAVCCTEDTDPEASLDPETPSPSKCSMFQKISVLEERAVSGKRAVPDKASDSEKRSVSEKATVFEKTPVPEMQPAPGRAMAPVWPQDWEHSASAECASSPRRQQGTGPEKESESSAGPLPRAGGLPPVTLQVSSPSTEAEAKSPSLVGQSRGPSLQPQGEWLGPARRLQTAEPGVCRAEAWALQDSSMLSCVCLADSRARPCLLLSPQPSCSHSSGGGSYGLAV</sequence>
<dbReference type="AlphaFoldDB" id="A0A452DQ73"/>
<feature type="compositionally biased region" description="Polar residues" evidence="1">
    <location>
        <begin position="271"/>
        <end position="283"/>
    </location>
</feature>
<dbReference type="PANTHER" id="PTHR12392">
    <property type="entry name" value="LADININ 1"/>
    <property type="match status" value="1"/>
</dbReference>
<reference evidence="2" key="3">
    <citation type="submission" date="2025-09" db="UniProtKB">
        <authorList>
            <consortium name="Ensembl"/>
        </authorList>
    </citation>
    <scope>IDENTIFICATION</scope>
</reference>
<evidence type="ECO:0000313" key="2">
    <source>
        <dbReference type="Ensembl" id="ENSCHIP00000001897.1"/>
    </source>
</evidence>
<dbReference type="EMBL" id="LWLT01000001">
    <property type="status" value="NOT_ANNOTATED_CDS"/>
    <property type="molecule type" value="Genomic_DNA"/>
</dbReference>
<dbReference type="GeneTree" id="ENSGT00390000005256"/>
<dbReference type="Proteomes" id="UP000291000">
    <property type="component" value="Chromosome 1"/>
</dbReference>
<feature type="compositionally biased region" description="Basic and acidic residues" evidence="1">
    <location>
        <begin position="151"/>
        <end position="177"/>
    </location>
</feature>
<dbReference type="GO" id="GO:0005198">
    <property type="term" value="F:structural molecule activity"/>
    <property type="evidence" value="ECO:0007669"/>
    <property type="project" value="InterPro"/>
</dbReference>
<feature type="compositionally biased region" description="Basic and acidic residues" evidence="1">
    <location>
        <begin position="19"/>
        <end position="29"/>
    </location>
</feature>
<feature type="compositionally biased region" description="Polar residues" evidence="1">
    <location>
        <begin position="360"/>
        <end position="371"/>
    </location>
</feature>
<feature type="compositionally biased region" description="Polar residues" evidence="1">
    <location>
        <begin position="9"/>
        <end position="18"/>
    </location>
</feature>